<name>I3T0R8_LOTJA</name>
<dbReference type="EMBL" id="BT146316">
    <property type="protein sequence ID" value="AFK46110.1"/>
    <property type="molecule type" value="mRNA"/>
</dbReference>
<feature type="region of interest" description="Disordered" evidence="1">
    <location>
        <begin position="31"/>
        <end position="59"/>
    </location>
</feature>
<sequence length="84" mass="9007">MSGWWVLVPLPVACEKLRLDRTVMDLMESALERKRGEEEEGGERGGGGGGGVDERKAERVEAEAKAKAASMRAISSSVMISMGI</sequence>
<proteinExistence type="evidence at transcript level"/>
<accession>I3T0R8</accession>
<dbReference type="AlphaFoldDB" id="I3T0R8"/>
<evidence type="ECO:0000256" key="1">
    <source>
        <dbReference type="SAM" id="MobiDB-lite"/>
    </source>
</evidence>
<protein>
    <submittedName>
        <fullName evidence="2">Uncharacterized protein</fullName>
    </submittedName>
</protein>
<evidence type="ECO:0000313" key="2">
    <source>
        <dbReference type="EMBL" id="AFK46110.1"/>
    </source>
</evidence>
<reference evidence="2" key="1">
    <citation type="submission" date="2012-05" db="EMBL/GenBank/DDBJ databases">
        <authorList>
            <person name="Krishnakumar V."/>
            <person name="Cheung F."/>
            <person name="Xiao Y."/>
            <person name="Chan A."/>
            <person name="Moskal W.A."/>
            <person name="Town C.D."/>
        </authorList>
    </citation>
    <scope>NUCLEOTIDE SEQUENCE</scope>
</reference>
<organism evidence="2">
    <name type="scientific">Lotus japonicus</name>
    <name type="common">Lotus corniculatus var. japonicus</name>
    <dbReference type="NCBI Taxonomy" id="34305"/>
    <lineage>
        <taxon>Eukaryota</taxon>
        <taxon>Viridiplantae</taxon>
        <taxon>Streptophyta</taxon>
        <taxon>Embryophyta</taxon>
        <taxon>Tracheophyta</taxon>
        <taxon>Spermatophyta</taxon>
        <taxon>Magnoliopsida</taxon>
        <taxon>eudicotyledons</taxon>
        <taxon>Gunneridae</taxon>
        <taxon>Pentapetalae</taxon>
        <taxon>rosids</taxon>
        <taxon>fabids</taxon>
        <taxon>Fabales</taxon>
        <taxon>Fabaceae</taxon>
        <taxon>Papilionoideae</taxon>
        <taxon>50 kb inversion clade</taxon>
        <taxon>NPAAA clade</taxon>
        <taxon>Hologalegina</taxon>
        <taxon>robinioid clade</taxon>
        <taxon>Loteae</taxon>
        <taxon>Lotus</taxon>
    </lineage>
</organism>